<gene>
    <name evidence="1" type="ORF">KI387_038195</name>
</gene>
<protein>
    <submittedName>
        <fullName evidence="1">Uncharacterized protein</fullName>
    </submittedName>
</protein>
<dbReference type="EMBL" id="JAHRHJ020000011">
    <property type="protein sequence ID" value="KAH9294607.1"/>
    <property type="molecule type" value="Genomic_DNA"/>
</dbReference>
<organism evidence="1 2">
    <name type="scientific">Taxus chinensis</name>
    <name type="common">Chinese yew</name>
    <name type="synonym">Taxus wallichiana var. chinensis</name>
    <dbReference type="NCBI Taxonomy" id="29808"/>
    <lineage>
        <taxon>Eukaryota</taxon>
        <taxon>Viridiplantae</taxon>
        <taxon>Streptophyta</taxon>
        <taxon>Embryophyta</taxon>
        <taxon>Tracheophyta</taxon>
        <taxon>Spermatophyta</taxon>
        <taxon>Pinopsida</taxon>
        <taxon>Pinidae</taxon>
        <taxon>Conifers II</taxon>
        <taxon>Cupressales</taxon>
        <taxon>Taxaceae</taxon>
        <taxon>Taxus</taxon>
    </lineage>
</organism>
<accession>A0AA38CCZ7</accession>
<reference evidence="1 2" key="1">
    <citation type="journal article" date="2021" name="Nat. Plants">
        <title>The Taxus genome provides insights into paclitaxel biosynthesis.</title>
        <authorList>
            <person name="Xiong X."/>
            <person name="Gou J."/>
            <person name="Liao Q."/>
            <person name="Li Y."/>
            <person name="Zhou Q."/>
            <person name="Bi G."/>
            <person name="Li C."/>
            <person name="Du R."/>
            <person name="Wang X."/>
            <person name="Sun T."/>
            <person name="Guo L."/>
            <person name="Liang H."/>
            <person name="Lu P."/>
            <person name="Wu Y."/>
            <person name="Zhang Z."/>
            <person name="Ro D.K."/>
            <person name="Shang Y."/>
            <person name="Huang S."/>
            <person name="Yan J."/>
        </authorList>
    </citation>
    <scope>NUCLEOTIDE SEQUENCE [LARGE SCALE GENOMIC DNA]</scope>
    <source>
        <strain evidence="1">Ta-2019</strain>
    </source>
</reference>
<evidence type="ECO:0000313" key="1">
    <source>
        <dbReference type="EMBL" id="KAH9294607.1"/>
    </source>
</evidence>
<name>A0AA38CCZ7_TAXCH</name>
<dbReference type="AlphaFoldDB" id="A0AA38CCZ7"/>
<feature type="non-terminal residue" evidence="1">
    <location>
        <position position="75"/>
    </location>
</feature>
<comment type="caution">
    <text evidence="1">The sequence shown here is derived from an EMBL/GenBank/DDBJ whole genome shotgun (WGS) entry which is preliminary data.</text>
</comment>
<sequence length="75" mass="8719">MSASLLLPHPQFKQDTYTIEIVYHPSIPDNATHWQVFNDDQQVLDFLEKADNFSELYFEGSESAFCESISDPYQE</sequence>
<evidence type="ECO:0000313" key="2">
    <source>
        <dbReference type="Proteomes" id="UP000824469"/>
    </source>
</evidence>
<proteinExistence type="predicted"/>
<keyword evidence="2" id="KW-1185">Reference proteome</keyword>
<dbReference type="Proteomes" id="UP000824469">
    <property type="component" value="Unassembled WGS sequence"/>
</dbReference>